<protein>
    <submittedName>
        <fullName evidence="4">AcrR family transcriptional regulator</fullName>
    </submittedName>
</protein>
<dbReference type="PANTHER" id="PTHR43479">
    <property type="entry name" value="ACREF/ENVCD OPERON REPRESSOR-RELATED"/>
    <property type="match status" value="1"/>
</dbReference>
<feature type="domain" description="HTH tetR-type" evidence="3">
    <location>
        <begin position="13"/>
        <end position="73"/>
    </location>
</feature>
<dbReference type="GO" id="GO:0003677">
    <property type="term" value="F:DNA binding"/>
    <property type="evidence" value="ECO:0007669"/>
    <property type="project" value="UniProtKB-UniRule"/>
</dbReference>
<dbReference type="Proteomes" id="UP000518887">
    <property type="component" value="Unassembled WGS sequence"/>
</dbReference>
<evidence type="ECO:0000256" key="2">
    <source>
        <dbReference type="PROSITE-ProRule" id="PRU00335"/>
    </source>
</evidence>
<name>A0A7W8GBP5_9SPIR</name>
<dbReference type="RefSeq" id="WP_184661496.1">
    <property type="nucleotide sequence ID" value="NZ_CP031518.1"/>
</dbReference>
<dbReference type="InterPro" id="IPR001647">
    <property type="entry name" value="HTH_TetR"/>
</dbReference>
<feature type="domain" description="HTH tetR-type" evidence="3">
    <location>
        <begin position="233"/>
        <end position="293"/>
    </location>
</feature>
<keyword evidence="1 2" id="KW-0238">DNA-binding</keyword>
<dbReference type="EMBL" id="JACHFQ010000010">
    <property type="protein sequence ID" value="MBB5227346.1"/>
    <property type="molecule type" value="Genomic_DNA"/>
</dbReference>
<dbReference type="PROSITE" id="PS50977">
    <property type="entry name" value="HTH_TETR_2"/>
    <property type="match status" value="2"/>
</dbReference>
<accession>A0A7W8GBP5</accession>
<dbReference type="InterPro" id="IPR050624">
    <property type="entry name" value="HTH-type_Tx_Regulator"/>
</dbReference>
<sequence length="422" mass="48471">MFGNTMLKSEKTKPTKELILDAAFSFLEKPGFSSFSMNELAAKVGISKPAIYRHFTNKEAVLEAMEDRIVDNMAFFLKNVTCQNEIASQKSLAELVDYFGSNPNHVNYFIAQMSSTPNYEERLFDKLFDRGVAFLEHEDKNLYLKDFRNDMQKFSRHVFCGMSIFFFVSMQKRLMNLGKITKPSENFGDKVVALMLEGLSGTTQPSDAFHPESISESRKKEIFELCKIPHETFPEENRIFTALANVIEKYKIPGVTVERIADELNMAKSSLYEYFGNKNEMIKCLINKELQLLQTIIIENSVEAKNFTEYVYILMASEMEYFSHRPSIIPICGWLLMGDEEISEKKMEDCEEEGEASPWEKRLPERVTAPDLGFPYASDVITGWIKCLPVAFLVEAKGKNISEEKRMDGYMLMIDYILNGIK</sequence>
<evidence type="ECO:0000259" key="3">
    <source>
        <dbReference type="PROSITE" id="PS50977"/>
    </source>
</evidence>
<dbReference type="Gene3D" id="1.10.357.10">
    <property type="entry name" value="Tetracycline Repressor, domain 2"/>
    <property type="match status" value="2"/>
</dbReference>
<evidence type="ECO:0000313" key="4">
    <source>
        <dbReference type="EMBL" id="MBB5227346.1"/>
    </source>
</evidence>
<proteinExistence type="predicted"/>
<dbReference type="PROSITE" id="PS01081">
    <property type="entry name" value="HTH_TETR_1"/>
    <property type="match status" value="1"/>
</dbReference>
<dbReference type="InterPro" id="IPR023772">
    <property type="entry name" value="DNA-bd_HTH_TetR-type_CS"/>
</dbReference>
<reference evidence="4 5" key="1">
    <citation type="submission" date="2020-08" db="EMBL/GenBank/DDBJ databases">
        <title>Genomic Encyclopedia of Type Strains, Phase IV (KMG-IV): sequencing the most valuable type-strain genomes for metagenomic binning, comparative biology and taxonomic classification.</title>
        <authorList>
            <person name="Goeker M."/>
        </authorList>
    </citation>
    <scope>NUCLEOTIDE SEQUENCE [LARGE SCALE GENOMIC DNA]</scope>
    <source>
        <strain evidence="4 5">DSM 103462</strain>
    </source>
</reference>
<gene>
    <name evidence="4" type="ORF">HNP76_002745</name>
</gene>
<dbReference type="PANTHER" id="PTHR43479:SF11">
    <property type="entry name" value="ACREF_ENVCD OPERON REPRESSOR-RELATED"/>
    <property type="match status" value="1"/>
</dbReference>
<dbReference type="Pfam" id="PF00440">
    <property type="entry name" value="TetR_N"/>
    <property type="match status" value="2"/>
</dbReference>
<comment type="caution">
    <text evidence="4">The sequence shown here is derived from an EMBL/GenBank/DDBJ whole genome shotgun (WGS) entry which is preliminary data.</text>
</comment>
<dbReference type="SUPFAM" id="SSF46689">
    <property type="entry name" value="Homeodomain-like"/>
    <property type="match status" value="2"/>
</dbReference>
<dbReference type="PRINTS" id="PR00455">
    <property type="entry name" value="HTHTETR"/>
</dbReference>
<feature type="DNA-binding region" description="H-T-H motif" evidence="2">
    <location>
        <begin position="36"/>
        <end position="55"/>
    </location>
</feature>
<evidence type="ECO:0000256" key="1">
    <source>
        <dbReference type="ARBA" id="ARBA00023125"/>
    </source>
</evidence>
<dbReference type="InterPro" id="IPR009057">
    <property type="entry name" value="Homeodomain-like_sf"/>
</dbReference>
<dbReference type="AlphaFoldDB" id="A0A7W8GBP5"/>
<keyword evidence="5" id="KW-1185">Reference proteome</keyword>
<evidence type="ECO:0000313" key="5">
    <source>
        <dbReference type="Proteomes" id="UP000518887"/>
    </source>
</evidence>
<feature type="DNA-binding region" description="H-T-H motif" evidence="2">
    <location>
        <begin position="256"/>
        <end position="275"/>
    </location>
</feature>
<organism evidence="4 5">
    <name type="scientific">Treponema ruminis</name>
    <dbReference type="NCBI Taxonomy" id="744515"/>
    <lineage>
        <taxon>Bacteria</taxon>
        <taxon>Pseudomonadati</taxon>
        <taxon>Spirochaetota</taxon>
        <taxon>Spirochaetia</taxon>
        <taxon>Spirochaetales</taxon>
        <taxon>Treponemataceae</taxon>
        <taxon>Treponema</taxon>
    </lineage>
</organism>